<sequence length="203" mass="22611">MPGNPPTYPDQAFDGRLYEYVTTLDFFTDDELWSNSKTRGFIHDRQIVDENGELVKVKIALVWRQGQLFAVSNTCPHAGADLASGSLEDIEDLQLPSAELSKAREDCGADSLARTRISGSDKEFALVCPVHGWLFDALSGTCISNPSYTLDVFHTHVDTIPEQGSGDESITSDEHKRVWVSRDKVNDGVKGMRRHVKVKVNRM</sequence>
<evidence type="ECO:0000256" key="1">
    <source>
        <dbReference type="ARBA" id="ARBA00022714"/>
    </source>
</evidence>
<dbReference type="InterPro" id="IPR017941">
    <property type="entry name" value="Rieske_2Fe-2S"/>
</dbReference>
<dbReference type="PROSITE" id="PS51296">
    <property type="entry name" value="RIESKE"/>
    <property type="match status" value="1"/>
</dbReference>
<evidence type="ECO:0000259" key="5">
    <source>
        <dbReference type="PROSITE" id="PS51296"/>
    </source>
</evidence>
<protein>
    <recommendedName>
        <fullName evidence="5">Rieske domain-containing protein</fullName>
    </recommendedName>
</protein>
<gene>
    <name evidence="6" type="ORF">M427DRAFT_56620</name>
</gene>
<evidence type="ECO:0000313" key="6">
    <source>
        <dbReference type="EMBL" id="KXS15516.1"/>
    </source>
</evidence>
<keyword evidence="4" id="KW-0411">Iron-sulfur</keyword>
<dbReference type="Pfam" id="PF00355">
    <property type="entry name" value="Rieske"/>
    <property type="match status" value="1"/>
</dbReference>
<dbReference type="SUPFAM" id="SSF50022">
    <property type="entry name" value="ISP domain"/>
    <property type="match status" value="1"/>
</dbReference>
<keyword evidence="7" id="KW-1185">Reference proteome</keyword>
<evidence type="ECO:0000256" key="2">
    <source>
        <dbReference type="ARBA" id="ARBA00022723"/>
    </source>
</evidence>
<keyword evidence="2" id="KW-0479">Metal-binding</keyword>
<dbReference type="GO" id="GO:0046872">
    <property type="term" value="F:metal ion binding"/>
    <property type="evidence" value="ECO:0007669"/>
    <property type="project" value="UniProtKB-KW"/>
</dbReference>
<evidence type="ECO:0000256" key="4">
    <source>
        <dbReference type="ARBA" id="ARBA00023014"/>
    </source>
</evidence>
<dbReference type="CDD" id="cd03467">
    <property type="entry name" value="Rieske"/>
    <property type="match status" value="1"/>
</dbReference>
<dbReference type="GO" id="GO:0051537">
    <property type="term" value="F:2 iron, 2 sulfur cluster binding"/>
    <property type="evidence" value="ECO:0007669"/>
    <property type="project" value="UniProtKB-KW"/>
</dbReference>
<reference evidence="6 7" key="1">
    <citation type="journal article" date="2015" name="Genome Biol. Evol.">
        <title>Phylogenomic analyses indicate that early fungi evolved digesting cell walls of algal ancestors of land plants.</title>
        <authorList>
            <person name="Chang Y."/>
            <person name="Wang S."/>
            <person name="Sekimoto S."/>
            <person name="Aerts A.L."/>
            <person name="Choi C."/>
            <person name="Clum A."/>
            <person name="LaButti K.M."/>
            <person name="Lindquist E.A."/>
            <person name="Yee Ngan C."/>
            <person name="Ohm R.A."/>
            <person name="Salamov A.A."/>
            <person name="Grigoriev I.V."/>
            <person name="Spatafora J.W."/>
            <person name="Berbee M.L."/>
        </authorList>
    </citation>
    <scope>NUCLEOTIDE SEQUENCE [LARGE SCALE GENOMIC DNA]</scope>
    <source>
        <strain evidence="6 7">JEL478</strain>
    </source>
</reference>
<dbReference type="OrthoDB" id="426882at2759"/>
<evidence type="ECO:0000313" key="7">
    <source>
        <dbReference type="Proteomes" id="UP000070544"/>
    </source>
</evidence>
<keyword evidence="1" id="KW-0001">2Fe-2S</keyword>
<accession>A0A139AFD0</accession>
<evidence type="ECO:0000256" key="3">
    <source>
        <dbReference type="ARBA" id="ARBA00023004"/>
    </source>
</evidence>
<dbReference type="Gene3D" id="2.102.10.10">
    <property type="entry name" value="Rieske [2Fe-2S] iron-sulphur domain"/>
    <property type="match status" value="1"/>
</dbReference>
<proteinExistence type="predicted"/>
<name>A0A139AFD0_GONPJ</name>
<organism evidence="6 7">
    <name type="scientific">Gonapodya prolifera (strain JEL478)</name>
    <name type="common">Monoblepharis prolifera</name>
    <dbReference type="NCBI Taxonomy" id="1344416"/>
    <lineage>
        <taxon>Eukaryota</taxon>
        <taxon>Fungi</taxon>
        <taxon>Fungi incertae sedis</taxon>
        <taxon>Chytridiomycota</taxon>
        <taxon>Chytridiomycota incertae sedis</taxon>
        <taxon>Monoblepharidomycetes</taxon>
        <taxon>Monoblepharidales</taxon>
        <taxon>Gonapodyaceae</taxon>
        <taxon>Gonapodya</taxon>
    </lineage>
</organism>
<dbReference type="InterPro" id="IPR036922">
    <property type="entry name" value="Rieske_2Fe-2S_sf"/>
</dbReference>
<feature type="domain" description="Rieske" evidence="5">
    <location>
        <begin position="59"/>
        <end position="158"/>
    </location>
</feature>
<keyword evidence="3" id="KW-0408">Iron</keyword>
<dbReference type="Proteomes" id="UP000070544">
    <property type="component" value="Unassembled WGS sequence"/>
</dbReference>
<dbReference type="AlphaFoldDB" id="A0A139AFD0"/>
<dbReference type="EMBL" id="KQ965761">
    <property type="protein sequence ID" value="KXS15516.1"/>
    <property type="molecule type" value="Genomic_DNA"/>
</dbReference>